<evidence type="ECO:0000259" key="2">
    <source>
        <dbReference type="PROSITE" id="PS50072"/>
    </source>
</evidence>
<dbReference type="SUPFAM" id="SSF50891">
    <property type="entry name" value="Cyclophilin-like"/>
    <property type="match status" value="1"/>
</dbReference>
<proteinExistence type="predicted"/>
<dbReference type="InterPro" id="IPR002130">
    <property type="entry name" value="Cyclophilin-type_PPIase_dom"/>
</dbReference>
<keyword evidence="1" id="KW-0732">Signal</keyword>
<reference evidence="3" key="1">
    <citation type="submission" date="2023-08" db="EMBL/GenBank/DDBJ databases">
        <authorList>
            <person name="Audoor S."/>
            <person name="Bilcke G."/>
        </authorList>
    </citation>
    <scope>NUCLEOTIDE SEQUENCE</scope>
</reference>
<comment type="caution">
    <text evidence="3">The sequence shown here is derived from an EMBL/GenBank/DDBJ whole genome shotgun (WGS) entry which is preliminary data.</text>
</comment>
<dbReference type="EMBL" id="CAKOGP040001781">
    <property type="protein sequence ID" value="CAJ1951308.1"/>
    <property type="molecule type" value="Genomic_DNA"/>
</dbReference>
<organism evidence="3 4">
    <name type="scientific">Cylindrotheca closterium</name>
    <dbReference type="NCBI Taxonomy" id="2856"/>
    <lineage>
        <taxon>Eukaryota</taxon>
        <taxon>Sar</taxon>
        <taxon>Stramenopiles</taxon>
        <taxon>Ochrophyta</taxon>
        <taxon>Bacillariophyta</taxon>
        <taxon>Bacillariophyceae</taxon>
        <taxon>Bacillariophycidae</taxon>
        <taxon>Bacillariales</taxon>
        <taxon>Bacillariaceae</taxon>
        <taxon>Cylindrotheca</taxon>
    </lineage>
</organism>
<feature type="signal peptide" evidence="1">
    <location>
        <begin position="1"/>
        <end position="20"/>
    </location>
</feature>
<dbReference type="PROSITE" id="PS50072">
    <property type="entry name" value="CSA_PPIASE_2"/>
    <property type="match status" value="1"/>
</dbReference>
<accession>A0AAD2FSA1</accession>
<protein>
    <recommendedName>
        <fullName evidence="2">PPIase cyclophilin-type domain-containing protein</fullName>
    </recommendedName>
</protein>
<dbReference type="GO" id="GO:0003755">
    <property type="term" value="F:peptidyl-prolyl cis-trans isomerase activity"/>
    <property type="evidence" value="ECO:0007669"/>
    <property type="project" value="InterPro"/>
</dbReference>
<evidence type="ECO:0000256" key="1">
    <source>
        <dbReference type="SAM" id="SignalP"/>
    </source>
</evidence>
<gene>
    <name evidence="3" type="ORF">CYCCA115_LOCUS13009</name>
</gene>
<name>A0AAD2FSA1_9STRA</name>
<dbReference type="Proteomes" id="UP001295423">
    <property type="component" value="Unassembled WGS sequence"/>
</dbReference>
<dbReference type="Gene3D" id="2.40.100.10">
    <property type="entry name" value="Cyclophilin-like"/>
    <property type="match status" value="1"/>
</dbReference>
<dbReference type="AlphaFoldDB" id="A0AAD2FSA1"/>
<keyword evidence="4" id="KW-1185">Reference proteome</keyword>
<evidence type="ECO:0000313" key="3">
    <source>
        <dbReference type="EMBL" id="CAJ1951308.1"/>
    </source>
</evidence>
<feature type="chain" id="PRO_5042038643" description="PPIase cyclophilin-type domain-containing protein" evidence="1">
    <location>
        <begin position="21"/>
        <end position="284"/>
    </location>
</feature>
<sequence length="284" mass="31612">MCHPRRLILLLLSLVSRNKSRVVGYQSSFHSIRSIKPRISRRTSRFLHDTRPNEIASSAFPLLATDPFIESDTSNDKQLSADSIFFDIEIQGTPVGRLIFHLTNPSPLPLHAENVIQLAKGSRRGIDPNAHYEGCEFDYSPATIEDGMGRYRWGHSLRGRGRNAIGRADQAIVDRENQLQATHSCFGGPYYRVEYTLPDEETDPGVFLTVPVLGPGHGSSKFSIVRVGESPKEWQERLLINSGVIGKLDPSCIEVLYTMARQRIGPPKVSKAGAMESGEELDID</sequence>
<evidence type="ECO:0000313" key="4">
    <source>
        <dbReference type="Proteomes" id="UP001295423"/>
    </source>
</evidence>
<dbReference type="InterPro" id="IPR029000">
    <property type="entry name" value="Cyclophilin-like_dom_sf"/>
</dbReference>
<feature type="domain" description="PPIase cyclophilin-type" evidence="2">
    <location>
        <begin position="85"/>
        <end position="284"/>
    </location>
</feature>